<reference evidence="2 3" key="1">
    <citation type="submission" date="2023-05" db="EMBL/GenBank/DDBJ databases">
        <title>B98-5 Cell Line De Novo Hybrid Assembly: An Optical Mapping Approach.</title>
        <authorList>
            <person name="Kananen K."/>
            <person name="Auerbach J.A."/>
            <person name="Kautto E."/>
            <person name="Blachly J.S."/>
        </authorList>
    </citation>
    <scope>NUCLEOTIDE SEQUENCE [LARGE SCALE GENOMIC DNA]</scope>
    <source>
        <strain evidence="2">B95-8</strain>
        <tissue evidence="2">Cell line</tissue>
    </source>
</reference>
<protein>
    <submittedName>
        <fullName evidence="2">Uncharacterized protein</fullName>
    </submittedName>
</protein>
<feature type="region of interest" description="Disordered" evidence="1">
    <location>
        <begin position="1"/>
        <end position="37"/>
    </location>
</feature>
<proteinExistence type="predicted"/>
<organism evidence="2 3">
    <name type="scientific">Saguinus oedipus</name>
    <name type="common">Cotton-top tamarin</name>
    <name type="synonym">Oedipomidas oedipus</name>
    <dbReference type="NCBI Taxonomy" id="9490"/>
    <lineage>
        <taxon>Eukaryota</taxon>
        <taxon>Metazoa</taxon>
        <taxon>Chordata</taxon>
        <taxon>Craniata</taxon>
        <taxon>Vertebrata</taxon>
        <taxon>Euteleostomi</taxon>
        <taxon>Mammalia</taxon>
        <taxon>Eutheria</taxon>
        <taxon>Euarchontoglires</taxon>
        <taxon>Primates</taxon>
        <taxon>Haplorrhini</taxon>
        <taxon>Platyrrhini</taxon>
        <taxon>Cebidae</taxon>
        <taxon>Callitrichinae</taxon>
        <taxon>Saguinus</taxon>
    </lineage>
</organism>
<name>A0ABQ9TU70_SAGOE</name>
<dbReference type="Proteomes" id="UP001266305">
    <property type="component" value="Unassembled WGS sequence"/>
</dbReference>
<gene>
    <name evidence="2" type="ORF">P7K49_034231</name>
</gene>
<dbReference type="EMBL" id="JASSZA010000019">
    <property type="protein sequence ID" value="KAK2088324.1"/>
    <property type="molecule type" value="Genomic_DNA"/>
</dbReference>
<feature type="compositionally biased region" description="Polar residues" evidence="1">
    <location>
        <begin position="24"/>
        <end position="37"/>
    </location>
</feature>
<evidence type="ECO:0000256" key="1">
    <source>
        <dbReference type="SAM" id="MobiDB-lite"/>
    </source>
</evidence>
<feature type="compositionally biased region" description="Polar residues" evidence="1">
    <location>
        <begin position="1"/>
        <end position="15"/>
    </location>
</feature>
<comment type="caution">
    <text evidence="2">The sequence shown here is derived from an EMBL/GenBank/DDBJ whole genome shotgun (WGS) entry which is preliminary data.</text>
</comment>
<feature type="non-terminal residue" evidence="2">
    <location>
        <position position="1"/>
    </location>
</feature>
<feature type="region of interest" description="Disordered" evidence="1">
    <location>
        <begin position="66"/>
        <end position="87"/>
    </location>
</feature>
<evidence type="ECO:0000313" key="2">
    <source>
        <dbReference type="EMBL" id="KAK2088324.1"/>
    </source>
</evidence>
<evidence type="ECO:0000313" key="3">
    <source>
        <dbReference type="Proteomes" id="UP001266305"/>
    </source>
</evidence>
<feature type="non-terminal residue" evidence="2">
    <location>
        <position position="87"/>
    </location>
</feature>
<keyword evidence="3" id="KW-1185">Reference proteome</keyword>
<accession>A0ABQ9TU70</accession>
<sequence length="87" mass="9695">NSPEQKSPRQGQTDPRQLEKHVEQATSSVLHRQSPAEETQLVSLTLKEQGADIVPSRSKEQISCIQGADIVHSRSTSPARHRDLQDE</sequence>